<dbReference type="EMBL" id="JAPEVA010000034">
    <property type="protein sequence ID" value="KAJ4405449.1"/>
    <property type="molecule type" value="Genomic_DNA"/>
</dbReference>
<reference evidence="1" key="1">
    <citation type="submission" date="2022-10" db="EMBL/GenBank/DDBJ databases">
        <title>Tapping the CABI collections for fungal endophytes: first genome assemblies for Collariella, Neodidymelliopsis, Ascochyta clinopodiicola, Didymella pomorum, Didymosphaeria variabile, Neocosmospora piperis and Neocucurbitaria cava.</title>
        <authorList>
            <person name="Hill R."/>
        </authorList>
    </citation>
    <scope>NUCLEOTIDE SEQUENCE</scope>
    <source>
        <strain evidence="1">IMI 355091</strain>
    </source>
</reference>
<name>A0A9W9D7E5_9PLEO</name>
<dbReference type="Proteomes" id="UP001140510">
    <property type="component" value="Unassembled WGS sequence"/>
</dbReference>
<sequence>MVEQTLFGHWQIECHAILYEIKARGSFWTKKLEAVPSPKNKSRRKVYYRKKIGEIRYSAKETGERVYDLVPDATYNLLFRNCQTSSMRPAEHIIVQREIPDLDWPVSSIQLVTLVLGLTAVISHLPYM</sequence>
<organism evidence="1 2">
    <name type="scientific">Didymella pomorum</name>
    <dbReference type="NCBI Taxonomy" id="749634"/>
    <lineage>
        <taxon>Eukaryota</taxon>
        <taxon>Fungi</taxon>
        <taxon>Dikarya</taxon>
        <taxon>Ascomycota</taxon>
        <taxon>Pezizomycotina</taxon>
        <taxon>Dothideomycetes</taxon>
        <taxon>Pleosporomycetidae</taxon>
        <taxon>Pleosporales</taxon>
        <taxon>Pleosporineae</taxon>
        <taxon>Didymellaceae</taxon>
        <taxon>Didymella</taxon>
    </lineage>
</organism>
<protein>
    <submittedName>
        <fullName evidence="1">Uncharacterized protein</fullName>
    </submittedName>
</protein>
<evidence type="ECO:0000313" key="1">
    <source>
        <dbReference type="EMBL" id="KAJ4405449.1"/>
    </source>
</evidence>
<dbReference type="AlphaFoldDB" id="A0A9W9D7E5"/>
<keyword evidence="2" id="KW-1185">Reference proteome</keyword>
<evidence type="ECO:0000313" key="2">
    <source>
        <dbReference type="Proteomes" id="UP001140510"/>
    </source>
</evidence>
<proteinExistence type="predicted"/>
<gene>
    <name evidence="1" type="ORF">N0V91_005189</name>
</gene>
<comment type="caution">
    <text evidence="1">The sequence shown here is derived from an EMBL/GenBank/DDBJ whole genome shotgun (WGS) entry which is preliminary data.</text>
</comment>
<accession>A0A9W9D7E5</accession>